<name>A0A0F9CG11_9ZZZZ</name>
<sequence length="60" mass="6486">MPNEIDFTVPVRLSRDGKYVVKVFINGGCFGSAVGGTSAKALAAAKRLLRNIGRRPKFYA</sequence>
<evidence type="ECO:0008006" key="2">
    <source>
        <dbReference type="Google" id="ProtNLM"/>
    </source>
</evidence>
<gene>
    <name evidence="1" type="ORF">LCGC14_2671000</name>
</gene>
<dbReference type="GO" id="GO:0006412">
    <property type="term" value="P:translation"/>
    <property type="evidence" value="ECO:0007669"/>
    <property type="project" value="InterPro"/>
</dbReference>
<dbReference type="GO" id="GO:0003735">
    <property type="term" value="F:structural constituent of ribosome"/>
    <property type="evidence" value="ECO:0007669"/>
    <property type="project" value="InterPro"/>
</dbReference>
<evidence type="ECO:0000313" key="1">
    <source>
        <dbReference type="EMBL" id="KKK95616.1"/>
    </source>
</evidence>
<comment type="caution">
    <text evidence="1">The sequence shown here is derived from an EMBL/GenBank/DDBJ whole genome shotgun (WGS) entry which is preliminary data.</text>
</comment>
<reference evidence="1" key="1">
    <citation type="journal article" date="2015" name="Nature">
        <title>Complex archaea that bridge the gap between prokaryotes and eukaryotes.</title>
        <authorList>
            <person name="Spang A."/>
            <person name="Saw J.H."/>
            <person name="Jorgensen S.L."/>
            <person name="Zaremba-Niedzwiedzka K."/>
            <person name="Martijn J."/>
            <person name="Lind A.E."/>
            <person name="van Eijk R."/>
            <person name="Schleper C."/>
            <person name="Guy L."/>
            <person name="Ettema T.J."/>
        </authorList>
    </citation>
    <scope>NUCLEOTIDE SEQUENCE</scope>
</reference>
<organism evidence="1">
    <name type="scientific">marine sediment metagenome</name>
    <dbReference type="NCBI Taxonomy" id="412755"/>
    <lineage>
        <taxon>unclassified sequences</taxon>
        <taxon>metagenomes</taxon>
        <taxon>ecological metagenomes</taxon>
    </lineage>
</organism>
<protein>
    <recommendedName>
        <fullName evidence="2">DRBM domain-containing protein</fullName>
    </recommendedName>
</protein>
<dbReference type="AlphaFoldDB" id="A0A0F9CG11"/>
<dbReference type="PROSITE" id="PS00732">
    <property type="entry name" value="RIBOSOMAL_S16"/>
    <property type="match status" value="1"/>
</dbReference>
<dbReference type="GO" id="GO:0005840">
    <property type="term" value="C:ribosome"/>
    <property type="evidence" value="ECO:0007669"/>
    <property type="project" value="InterPro"/>
</dbReference>
<accession>A0A0F9CG11</accession>
<proteinExistence type="predicted"/>
<dbReference type="InterPro" id="IPR020592">
    <property type="entry name" value="Ribosomal_bS16_CS"/>
</dbReference>
<dbReference type="EMBL" id="LAZR01046833">
    <property type="protein sequence ID" value="KKK95616.1"/>
    <property type="molecule type" value="Genomic_DNA"/>
</dbReference>